<evidence type="ECO:0000313" key="10">
    <source>
        <dbReference type="Proteomes" id="UP001152803"/>
    </source>
</evidence>
<gene>
    <name evidence="9" type="ORF">COCON_G00158170</name>
</gene>
<accession>A0A9Q1DA68</accession>
<reference evidence="9" key="1">
    <citation type="journal article" date="2023" name="Science">
        <title>Genome structures resolve the early diversification of teleost fishes.</title>
        <authorList>
            <person name="Parey E."/>
            <person name="Louis A."/>
            <person name="Montfort J."/>
            <person name="Bouchez O."/>
            <person name="Roques C."/>
            <person name="Iampietro C."/>
            <person name="Lluch J."/>
            <person name="Castinel A."/>
            <person name="Donnadieu C."/>
            <person name="Desvignes T."/>
            <person name="Floi Bucao C."/>
            <person name="Jouanno E."/>
            <person name="Wen M."/>
            <person name="Mejri S."/>
            <person name="Dirks R."/>
            <person name="Jansen H."/>
            <person name="Henkel C."/>
            <person name="Chen W.J."/>
            <person name="Zahm M."/>
            <person name="Cabau C."/>
            <person name="Klopp C."/>
            <person name="Thompson A.W."/>
            <person name="Robinson-Rechavi M."/>
            <person name="Braasch I."/>
            <person name="Lecointre G."/>
            <person name="Bobe J."/>
            <person name="Postlethwait J.H."/>
            <person name="Berthelot C."/>
            <person name="Roest Crollius H."/>
            <person name="Guiguen Y."/>
        </authorList>
    </citation>
    <scope>NUCLEOTIDE SEQUENCE</scope>
    <source>
        <strain evidence="9">Concon-B</strain>
    </source>
</reference>
<organism evidence="9 10">
    <name type="scientific">Conger conger</name>
    <name type="common">Conger eel</name>
    <name type="synonym">Muraena conger</name>
    <dbReference type="NCBI Taxonomy" id="82655"/>
    <lineage>
        <taxon>Eukaryota</taxon>
        <taxon>Metazoa</taxon>
        <taxon>Chordata</taxon>
        <taxon>Craniata</taxon>
        <taxon>Vertebrata</taxon>
        <taxon>Euteleostomi</taxon>
        <taxon>Actinopterygii</taxon>
        <taxon>Neopterygii</taxon>
        <taxon>Teleostei</taxon>
        <taxon>Anguilliformes</taxon>
        <taxon>Congridae</taxon>
        <taxon>Conger</taxon>
    </lineage>
</organism>
<feature type="non-terminal residue" evidence="9">
    <location>
        <position position="521"/>
    </location>
</feature>
<dbReference type="PANTHER" id="PTHR21461">
    <property type="entry name" value="GLYCOSYLTRANSFERASE FAMILY 92 PROTEIN"/>
    <property type="match status" value="1"/>
</dbReference>
<keyword evidence="7 8" id="KW-0472">Membrane</keyword>
<comment type="similarity">
    <text evidence="2 8">Belongs to the glycosyltransferase 92 family.</text>
</comment>
<comment type="caution">
    <text evidence="9">The sequence shown here is derived from an EMBL/GenBank/DDBJ whole genome shotgun (WGS) entry which is preliminary data.</text>
</comment>
<dbReference type="OrthoDB" id="2526284at2759"/>
<evidence type="ECO:0000313" key="9">
    <source>
        <dbReference type="EMBL" id="KAJ8263360.1"/>
    </source>
</evidence>
<dbReference type="EC" id="2.4.1.-" evidence="8"/>
<evidence type="ECO:0000256" key="6">
    <source>
        <dbReference type="ARBA" id="ARBA00022989"/>
    </source>
</evidence>
<dbReference type="Pfam" id="PF01697">
    <property type="entry name" value="Glyco_transf_92"/>
    <property type="match status" value="1"/>
</dbReference>
<dbReference type="PANTHER" id="PTHR21461:SF45">
    <property type="entry name" value="GLYCOSYLTRANSFERASE FAMILY 92 PROTEIN"/>
    <property type="match status" value="1"/>
</dbReference>
<dbReference type="GO" id="GO:0016020">
    <property type="term" value="C:membrane"/>
    <property type="evidence" value="ECO:0007669"/>
    <property type="project" value="UniProtKB-SubCell"/>
</dbReference>
<feature type="transmembrane region" description="Helical" evidence="8">
    <location>
        <begin position="48"/>
        <end position="67"/>
    </location>
</feature>
<keyword evidence="4 8" id="KW-0808">Transferase</keyword>
<dbReference type="InterPro" id="IPR008166">
    <property type="entry name" value="Glyco_transf_92"/>
</dbReference>
<evidence type="ECO:0000256" key="8">
    <source>
        <dbReference type="RuleBase" id="RU366017"/>
    </source>
</evidence>
<dbReference type="Proteomes" id="UP001152803">
    <property type="component" value="Unassembled WGS sequence"/>
</dbReference>
<comment type="subcellular location">
    <subcellularLocation>
        <location evidence="1">Membrane</location>
        <topology evidence="1">Single-pass membrane protein</topology>
    </subcellularLocation>
</comment>
<evidence type="ECO:0000256" key="4">
    <source>
        <dbReference type="ARBA" id="ARBA00022679"/>
    </source>
</evidence>
<proteinExistence type="inferred from homology"/>
<sequence>LRRLNCVQVLHFSKRRRAILTDSLGVIKTNKQTGLKDISWFYMEKKTLLKWTLCITVIFVLTTAMWMNRKNFSSSLYVHDDTIIHNDDSPIHSNQTTITPINNSKQTTVTPINNSKQTTVTPIKNAKQTTVTPVKNSKQKTITPIKNSKHLMVSAFKDHRVNGATRIISILNRDHLQPLFCIFCCGNNYSTPAEIDVHSDHFGFSYVTTDVLCKNKPNCNATHVTLSLLPDKVDSHIDFLPIQNQKWQEEAFPYEFTICISNLFASYNNVLQFVQTMEVYRLLGIQRVVIYNTSCGPDLEKVLHYYSEEGMLEIVQWPIDQFLNPSKGWNFKEHGGDMQYYGQLTTLNECIYRNMYRSRYVLLNDIDEIIMPYQHANLHLLLEDLQHQQPNVAVFLIENHIFPKSQFDESGRFNRTEWKKVPGINILEHVYREPDRKHVFNPTKILANPRQVVQTSVHSVLKNYGGTYRVPPDVCRIVHVRGPLQGSLTKEQLFVDKKLWEFEKALLPNVDNVLKKSGIFN</sequence>
<evidence type="ECO:0000256" key="1">
    <source>
        <dbReference type="ARBA" id="ARBA00004167"/>
    </source>
</evidence>
<name>A0A9Q1DA68_CONCO</name>
<evidence type="ECO:0000256" key="5">
    <source>
        <dbReference type="ARBA" id="ARBA00022692"/>
    </source>
</evidence>
<dbReference type="GO" id="GO:0005737">
    <property type="term" value="C:cytoplasm"/>
    <property type="evidence" value="ECO:0007669"/>
    <property type="project" value="TreeGrafter"/>
</dbReference>
<keyword evidence="3 8" id="KW-0328">Glycosyltransferase</keyword>
<dbReference type="AlphaFoldDB" id="A0A9Q1DA68"/>
<dbReference type="GO" id="GO:0016757">
    <property type="term" value="F:glycosyltransferase activity"/>
    <property type="evidence" value="ECO:0007669"/>
    <property type="project" value="UniProtKB-UniRule"/>
</dbReference>
<evidence type="ECO:0000256" key="7">
    <source>
        <dbReference type="ARBA" id="ARBA00023136"/>
    </source>
</evidence>
<keyword evidence="10" id="KW-1185">Reference proteome</keyword>
<dbReference type="EMBL" id="JAFJMO010000011">
    <property type="protein sequence ID" value="KAJ8263360.1"/>
    <property type="molecule type" value="Genomic_DNA"/>
</dbReference>
<evidence type="ECO:0000256" key="2">
    <source>
        <dbReference type="ARBA" id="ARBA00007647"/>
    </source>
</evidence>
<evidence type="ECO:0000256" key="3">
    <source>
        <dbReference type="ARBA" id="ARBA00022676"/>
    </source>
</evidence>
<keyword evidence="5 8" id="KW-0812">Transmembrane</keyword>
<keyword evidence="6 8" id="KW-1133">Transmembrane helix</keyword>
<protein>
    <recommendedName>
        <fullName evidence="8">Glycosyltransferase family 92 protein</fullName>
        <ecNumber evidence="8">2.4.1.-</ecNumber>
    </recommendedName>
</protein>